<dbReference type="EMBL" id="UFWZ01000001">
    <property type="protein sequence ID" value="SUY47114.1"/>
    <property type="molecule type" value="Genomic_DNA"/>
</dbReference>
<dbReference type="OrthoDB" id="1707197at2"/>
<dbReference type="Proteomes" id="UP000254664">
    <property type="component" value="Unassembled WGS sequence"/>
</dbReference>
<keyword evidence="2" id="KW-1185">Reference proteome</keyword>
<dbReference type="GO" id="GO:0004803">
    <property type="term" value="F:transposase activity"/>
    <property type="evidence" value="ECO:0007669"/>
    <property type="project" value="InterPro"/>
</dbReference>
<dbReference type="Pfam" id="PF01527">
    <property type="entry name" value="HTH_Tnp_1"/>
    <property type="match status" value="1"/>
</dbReference>
<protein>
    <submittedName>
        <fullName evidence="1">Transposase</fullName>
    </submittedName>
</protein>
<evidence type="ECO:0000313" key="2">
    <source>
        <dbReference type="Proteomes" id="UP000254664"/>
    </source>
</evidence>
<sequence length="48" mass="5419">MRGRSYTKELKESIINEVKEVGNVSLVSRKHGISKSTRSLALENFLGR</sequence>
<dbReference type="AlphaFoldDB" id="A0A381J750"/>
<dbReference type="GO" id="GO:0006313">
    <property type="term" value="P:DNA transposition"/>
    <property type="evidence" value="ECO:0007669"/>
    <property type="project" value="InterPro"/>
</dbReference>
<accession>A0A381J750</accession>
<organism evidence="1 2">
    <name type="scientific">Clostridium putrefaciens</name>
    <dbReference type="NCBI Taxonomy" id="99675"/>
    <lineage>
        <taxon>Bacteria</taxon>
        <taxon>Bacillati</taxon>
        <taxon>Bacillota</taxon>
        <taxon>Clostridia</taxon>
        <taxon>Eubacteriales</taxon>
        <taxon>Clostridiaceae</taxon>
        <taxon>Clostridium</taxon>
    </lineage>
</organism>
<dbReference type="RefSeq" id="WP_115641105.1">
    <property type="nucleotide sequence ID" value="NZ_UFWZ01000001.1"/>
</dbReference>
<name>A0A381J750_9CLOT</name>
<dbReference type="GO" id="GO:0003677">
    <property type="term" value="F:DNA binding"/>
    <property type="evidence" value="ECO:0007669"/>
    <property type="project" value="InterPro"/>
</dbReference>
<proteinExistence type="predicted"/>
<gene>
    <name evidence="1" type="ORF">NCTC9836_01441</name>
</gene>
<reference evidence="1 2" key="1">
    <citation type="submission" date="2018-06" db="EMBL/GenBank/DDBJ databases">
        <authorList>
            <consortium name="Pathogen Informatics"/>
            <person name="Doyle S."/>
        </authorList>
    </citation>
    <scope>NUCLEOTIDE SEQUENCE [LARGE SCALE GENOMIC DNA]</scope>
    <source>
        <strain evidence="1 2">NCTC9836</strain>
    </source>
</reference>
<evidence type="ECO:0000313" key="1">
    <source>
        <dbReference type="EMBL" id="SUY47114.1"/>
    </source>
</evidence>
<dbReference type="InterPro" id="IPR002514">
    <property type="entry name" value="Transposase_8"/>
</dbReference>